<protein>
    <recommendedName>
        <fullName evidence="3">Titin-like</fullName>
    </recommendedName>
</protein>
<feature type="compositionally biased region" description="Polar residues" evidence="1">
    <location>
        <begin position="451"/>
        <end position="465"/>
    </location>
</feature>
<feature type="compositionally biased region" description="Basic and acidic residues" evidence="1">
    <location>
        <begin position="398"/>
        <end position="413"/>
    </location>
</feature>
<accession>A0A0K8SMJ5</accession>
<evidence type="ECO:0000256" key="1">
    <source>
        <dbReference type="SAM" id="MobiDB-lite"/>
    </source>
</evidence>
<feature type="region of interest" description="Disordered" evidence="1">
    <location>
        <begin position="86"/>
        <end position="609"/>
    </location>
</feature>
<name>A0A0K8SMJ5_LYGHE</name>
<reference evidence="2" key="1">
    <citation type="submission" date="2014-09" db="EMBL/GenBank/DDBJ databases">
        <authorList>
            <person name="Magalhaes I.L.F."/>
            <person name="Oliveira U."/>
            <person name="Santos F.R."/>
            <person name="Vidigal T.H.D.A."/>
            <person name="Brescovit A.D."/>
            <person name="Santos A.J."/>
        </authorList>
    </citation>
    <scope>NUCLEOTIDE SEQUENCE</scope>
</reference>
<feature type="compositionally biased region" description="Basic and acidic residues" evidence="1">
    <location>
        <begin position="331"/>
        <end position="342"/>
    </location>
</feature>
<feature type="compositionally biased region" description="Basic and acidic residues" evidence="1">
    <location>
        <begin position="286"/>
        <end position="324"/>
    </location>
</feature>
<feature type="compositionally biased region" description="Basic and acidic residues" evidence="1">
    <location>
        <begin position="245"/>
        <end position="262"/>
    </location>
</feature>
<feature type="compositionally biased region" description="Acidic residues" evidence="1">
    <location>
        <begin position="469"/>
        <end position="479"/>
    </location>
</feature>
<proteinExistence type="predicted"/>
<feature type="compositionally biased region" description="Basic and acidic residues" evidence="1">
    <location>
        <begin position="599"/>
        <end position="609"/>
    </location>
</feature>
<feature type="compositionally biased region" description="Basic and acidic residues" evidence="1">
    <location>
        <begin position="269"/>
        <end position="279"/>
    </location>
</feature>
<feature type="compositionally biased region" description="Basic and acidic residues" evidence="1">
    <location>
        <begin position="159"/>
        <end position="192"/>
    </location>
</feature>
<feature type="compositionally biased region" description="Low complexity" evidence="1">
    <location>
        <begin position="560"/>
        <end position="573"/>
    </location>
</feature>
<feature type="compositionally biased region" description="Basic and acidic residues" evidence="1">
    <location>
        <begin position="100"/>
        <end position="138"/>
    </location>
</feature>
<sequence length="609" mass="69571">MKLKRVPLGGEQLDVVKVEDLPKLMRKKLKKVVCKHGREQPVSKVPKVQLKSRIRYQEWPPTVFNLRITELEPIFVDNGILSRSCEEAKQVKKTKRRRAKLPEKPETQLEKYEPYEEPQKSPEEETPDKPSRVKEGKAKPQPAEPEQHKLVMGKGKVPQPEEEKEEVKLKSIPRKETEEKPEDSKKPTKPKPEQPLPSEPGMDYRLKLKPSDDIPSSEGPEPDQPPIIQKEEDTAEESAPGQPKKVFEKPPKQIGPDQERKIPLGKGKPKPEPTEEDIKLRKKQGPPKEEEPETIKLKPWKKDKPAPEETPKDLEGPKPKPFPRDDEEESVEPKSFDDTPDKTKKKRKPKKKPGDKSEGPDEEEMDQPFVETDDSVRVEDETVVEESPSAPPWRRKSKPADQPDMKPAEELEKQPPSAPDVHDDAHLPPWRRQKKPKSTISDSTKLEDAQASETVAQEVTSTMKSSPEEPTETAVEEQPESIVPEILEDAHLPPWRRPKKPQTASSNLPQKESKADELHKPDETDTSLNIDTEEDMSLPPWRRKKKPSSTVTLRGESDTQQETPEPQQPTNNKTNRKKKLKPTRLQEFPFEGPLPLKVVENEAKKSRHS</sequence>
<feature type="compositionally biased region" description="Basic and acidic residues" evidence="1">
    <location>
        <begin position="511"/>
        <end position="523"/>
    </location>
</feature>
<dbReference type="EMBL" id="GBRD01011824">
    <property type="protein sequence ID" value="JAG54000.1"/>
    <property type="molecule type" value="Transcribed_RNA"/>
</dbReference>
<evidence type="ECO:0008006" key="3">
    <source>
        <dbReference type="Google" id="ProtNLM"/>
    </source>
</evidence>
<dbReference type="AlphaFoldDB" id="A0A0K8SMJ5"/>
<evidence type="ECO:0000313" key="2">
    <source>
        <dbReference type="EMBL" id="JAG54000.1"/>
    </source>
</evidence>
<organism evidence="2">
    <name type="scientific">Lygus hesperus</name>
    <name type="common">Western plant bug</name>
    <dbReference type="NCBI Taxonomy" id="30085"/>
    <lineage>
        <taxon>Eukaryota</taxon>
        <taxon>Metazoa</taxon>
        <taxon>Ecdysozoa</taxon>
        <taxon>Arthropoda</taxon>
        <taxon>Hexapoda</taxon>
        <taxon>Insecta</taxon>
        <taxon>Pterygota</taxon>
        <taxon>Neoptera</taxon>
        <taxon>Paraneoptera</taxon>
        <taxon>Hemiptera</taxon>
        <taxon>Heteroptera</taxon>
        <taxon>Panheteroptera</taxon>
        <taxon>Cimicomorpha</taxon>
        <taxon>Miridae</taxon>
        <taxon>Mirini</taxon>
        <taxon>Lygus</taxon>
    </lineage>
</organism>
<feature type="compositionally biased region" description="Basic and acidic residues" evidence="1">
    <location>
        <begin position="202"/>
        <end position="212"/>
    </location>
</feature>